<dbReference type="PANTHER" id="PTHR46825:SF7">
    <property type="entry name" value="D-ALANYL-D-ALANINE CARBOXYPEPTIDASE"/>
    <property type="match status" value="1"/>
</dbReference>
<dbReference type="Proteomes" id="UP000236520">
    <property type="component" value="Unassembled WGS sequence"/>
</dbReference>
<keyword evidence="4" id="KW-1185">Reference proteome</keyword>
<evidence type="ECO:0000259" key="2">
    <source>
        <dbReference type="Pfam" id="PF24491"/>
    </source>
</evidence>
<dbReference type="Pfam" id="PF00144">
    <property type="entry name" value="Beta-lactamase"/>
    <property type="match status" value="1"/>
</dbReference>
<organism evidence="3 4">
    <name type="scientific">Streptomyces malaysiensis</name>
    <dbReference type="NCBI Taxonomy" id="92644"/>
    <lineage>
        <taxon>Bacteria</taxon>
        <taxon>Bacillati</taxon>
        <taxon>Actinomycetota</taxon>
        <taxon>Actinomycetes</taxon>
        <taxon>Kitasatosporales</taxon>
        <taxon>Streptomycetaceae</taxon>
        <taxon>Streptomyces</taxon>
        <taxon>Streptomyces violaceusniger group</taxon>
    </lineage>
</organism>
<reference evidence="3 4" key="1">
    <citation type="submission" date="2015-09" db="EMBL/GenBank/DDBJ databases">
        <title>Genome sequence, genome mining and natural product profiling of a biocontrol bacterium Streptomyces malaysiensis F913.</title>
        <authorList>
            <person name="Xu Y."/>
            <person name="Wei J."/>
            <person name="Xie J."/>
            <person name="Li T."/>
            <person name="Zhou Z."/>
        </authorList>
    </citation>
    <scope>NUCLEOTIDE SEQUENCE [LARGE SCALE GENOMIC DNA]</scope>
    <source>
        <strain evidence="3 4">F913</strain>
    </source>
</reference>
<dbReference type="Pfam" id="PF24491">
    <property type="entry name" value="DUF7586"/>
    <property type="match status" value="1"/>
</dbReference>
<dbReference type="InterPro" id="IPR056008">
    <property type="entry name" value="DUF7586"/>
</dbReference>
<dbReference type="PANTHER" id="PTHR46825">
    <property type="entry name" value="D-ALANYL-D-ALANINE-CARBOXYPEPTIDASE/ENDOPEPTIDASE AMPH"/>
    <property type="match status" value="1"/>
</dbReference>
<protein>
    <submittedName>
        <fullName evidence="3">Uncharacterized protein</fullName>
    </submittedName>
</protein>
<dbReference type="InterPro" id="IPR012338">
    <property type="entry name" value="Beta-lactam/transpept-like"/>
</dbReference>
<accession>A0A2J7ZED9</accession>
<evidence type="ECO:0000313" key="4">
    <source>
        <dbReference type="Proteomes" id="UP000236520"/>
    </source>
</evidence>
<gene>
    <name evidence="3" type="ORF">SMF913_14650</name>
</gene>
<name>A0A2J7ZED9_STRMQ</name>
<evidence type="ECO:0000313" key="3">
    <source>
        <dbReference type="EMBL" id="PNG98625.1"/>
    </source>
</evidence>
<evidence type="ECO:0000259" key="1">
    <source>
        <dbReference type="Pfam" id="PF00144"/>
    </source>
</evidence>
<dbReference type="InterPro" id="IPR001466">
    <property type="entry name" value="Beta-lactam-related"/>
</dbReference>
<dbReference type="InterPro" id="IPR050491">
    <property type="entry name" value="AmpC-like"/>
</dbReference>
<dbReference type="EMBL" id="LJIW01000001">
    <property type="protein sequence ID" value="PNG98625.1"/>
    <property type="molecule type" value="Genomic_DNA"/>
</dbReference>
<dbReference type="Gene3D" id="3.40.710.10">
    <property type="entry name" value="DD-peptidase/beta-lactamase superfamily"/>
    <property type="match status" value="1"/>
</dbReference>
<proteinExistence type="predicted"/>
<comment type="caution">
    <text evidence="3">The sequence shown here is derived from an EMBL/GenBank/DDBJ whole genome shotgun (WGS) entry which is preliminary data.</text>
</comment>
<dbReference type="SUPFAM" id="SSF56601">
    <property type="entry name" value="beta-lactamase/transpeptidase-like"/>
    <property type="match status" value="1"/>
</dbReference>
<dbReference type="AlphaFoldDB" id="A0A2J7ZED9"/>
<sequence>MDDPLTDVGPRPYSADMTTPDVDEFAEPLPATRRALLRRLALGQVQGRAPSLMGAVVREGRLVWTGSRSSVEGAAPDADTQYRIGSLTKTFVAVLVLRLRDEGLLDLGDPLAKHLDVPEAAGATVAQLLSHTSGLAAEARGPWWERTPGALRPETADIFGERPLIHPAGRRHHYSNPGFALLGALVERLRGAPWGEVLAHEVLEPLGMGRTSLEPRAPHAGGWAVHPWADVLLPEPAEDTGRMGPAGQLWSTVGDLARFAAFLLDGDERVLGAETLAEMRQPAVAPEEGDWDGGYGLGTQLVRHGGRFLYGHTGSMPGFLASLWVSAEDRLAGIALTNTTSGPAIGAIAADLIRIVAEREPRIPEPWRPLTEADPTLLALTGPWYWGPRAHHLRLRADRGLELSPAVGGGRASRFRAEQDGTWTGLDGYYAGETLRVVEGEGGAPAHLDLGTFVFTREPYAPGDAVPGGVDPEGWRPL</sequence>
<feature type="domain" description="Beta-lactamase-related" evidence="1">
    <location>
        <begin position="46"/>
        <end position="357"/>
    </location>
</feature>
<feature type="domain" description="DUF7586" evidence="2">
    <location>
        <begin position="374"/>
        <end position="457"/>
    </location>
</feature>